<dbReference type="Pfam" id="PF07690">
    <property type="entry name" value="MFS_1"/>
    <property type="match status" value="1"/>
</dbReference>
<evidence type="ECO:0000259" key="8">
    <source>
        <dbReference type="PROSITE" id="PS50850"/>
    </source>
</evidence>
<gene>
    <name evidence="9" type="ORF">ACFFHW_06545</name>
</gene>
<feature type="transmembrane region" description="Helical" evidence="7">
    <location>
        <begin position="282"/>
        <end position="302"/>
    </location>
</feature>
<dbReference type="PROSITE" id="PS50850">
    <property type="entry name" value="MFS"/>
    <property type="match status" value="1"/>
</dbReference>
<name>A0ABV6G211_9GAMM</name>
<evidence type="ECO:0000256" key="5">
    <source>
        <dbReference type="ARBA" id="ARBA00022989"/>
    </source>
</evidence>
<keyword evidence="3" id="KW-1003">Cell membrane</keyword>
<dbReference type="InterPro" id="IPR020846">
    <property type="entry name" value="MFS_dom"/>
</dbReference>
<accession>A0ABV6G211</accession>
<organism evidence="9 10">
    <name type="scientific">Kushneria aurantia</name>
    <dbReference type="NCBI Taxonomy" id="504092"/>
    <lineage>
        <taxon>Bacteria</taxon>
        <taxon>Pseudomonadati</taxon>
        <taxon>Pseudomonadota</taxon>
        <taxon>Gammaproteobacteria</taxon>
        <taxon>Oceanospirillales</taxon>
        <taxon>Halomonadaceae</taxon>
        <taxon>Kushneria</taxon>
    </lineage>
</organism>
<feature type="transmembrane region" description="Helical" evidence="7">
    <location>
        <begin position="82"/>
        <end position="101"/>
    </location>
</feature>
<reference evidence="9 10" key="1">
    <citation type="submission" date="2024-09" db="EMBL/GenBank/DDBJ databases">
        <authorList>
            <person name="Sun Q."/>
            <person name="Mori K."/>
        </authorList>
    </citation>
    <scope>NUCLEOTIDE SEQUENCE [LARGE SCALE GENOMIC DNA]</scope>
    <source>
        <strain evidence="9 10">CCM 7415</strain>
    </source>
</reference>
<keyword evidence="4 7" id="KW-0812">Transmembrane</keyword>
<dbReference type="SUPFAM" id="SSF103473">
    <property type="entry name" value="MFS general substrate transporter"/>
    <property type="match status" value="1"/>
</dbReference>
<feature type="transmembrane region" description="Helical" evidence="7">
    <location>
        <begin position="107"/>
        <end position="129"/>
    </location>
</feature>
<feature type="transmembrane region" description="Helical" evidence="7">
    <location>
        <begin position="172"/>
        <end position="192"/>
    </location>
</feature>
<evidence type="ECO:0000313" key="10">
    <source>
        <dbReference type="Proteomes" id="UP001589814"/>
    </source>
</evidence>
<evidence type="ECO:0000256" key="7">
    <source>
        <dbReference type="SAM" id="Phobius"/>
    </source>
</evidence>
<dbReference type="InterPro" id="IPR036259">
    <property type="entry name" value="MFS_trans_sf"/>
</dbReference>
<dbReference type="Proteomes" id="UP001589814">
    <property type="component" value="Unassembled WGS sequence"/>
</dbReference>
<dbReference type="EMBL" id="JBHLVX010000022">
    <property type="protein sequence ID" value="MFC0267656.1"/>
    <property type="molecule type" value="Genomic_DNA"/>
</dbReference>
<dbReference type="InterPro" id="IPR011701">
    <property type="entry name" value="MFS"/>
</dbReference>
<keyword evidence="2" id="KW-0813">Transport</keyword>
<evidence type="ECO:0000256" key="1">
    <source>
        <dbReference type="ARBA" id="ARBA00004651"/>
    </source>
</evidence>
<feature type="transmembrane region" description="Helical" evidence="7">
    <location>
        <begin position="308"/>
        <end position="327"/>
    </location>
</feature>
<evidence type="ECO:0000256" key="4">
    <source>
        <dbReference type="ARBA" id="ARBA00022692"/>
    </source>
</evidence>
<keyword evidence="10" id="KW-1185">Reference proteome</keyword>
<feature type="transmembrane region" description="Helical" evidence="7">
    <location>
        <begin position="348"/>
        <end position="369"/>
    </location>
</feature>
<protein>
    <submittedName>
        <fullName evidence="9">MFS transporter</fullName>
    </submittedName>
</protein>
<feature type="transmembrane region" description="Helical" evidence="7">
    <location>
        <begin position="217"/>
        <end position="243"/>
    </location>
</feature>
<comment type="caution">
    <text evidence="9">The sequence shown here is derived from an EMBL/GenBank/DDBJ whole genome shotgun (WGS) entry which is preliminary data.</text>
</comment>
<dbReference type="PANTHER" id="PTHR23517:SF13">
    <property type="entry name" value="MAJOR FACILITATOR SUPERFAMILY MFS_1"/>
    <property type="match status" value="1"/>
</dbReference>
<proteinExistence type="predicted"/>
<feature type="transmembrane region" description="Helical" evidence="7">
    <location>
        <begin position="249"/>
        <end position="270"/>
    </location>
</feature>
<dbReference type="PANTHER" id="PTHR23517">
    <property type="entry name" value="RESISTANCE PROTEIN MDTM, PUTATIVE-RELATED-RELATED"/>
    <property type="match status" value="1"/>
</dbReference>
<feature type="transmembrane region" description="Helical" evidence="7">
    <location>
        <begin position="375"/>
        <end position="395"/>
    </location>
</feature>
<evidence type="ECO:0000256" key="2">
    <source>
        <dbReference type="ARBA" id="ARBA00022448"/>
    </source>
</evidence>
<dbReference type="RefSeq" id="WP_019950511.1">
    <property type="nucleotide sequence ID" value="NZ_JBHLVX010000022.1"/>
</dbReference>
<sequence length="404" mass="41749">MLSPTESEFRTPGRFSFTLIVAAFLIAMIGPTLPTPLYPIYQTQMGYSQIMITVIFAAYALGVIGALIAFGSWSDQLGRRRVLLGGLTFAILSDAIFIASPELTPLLIGRVLSGASAGIFTGTATVAVVEQAPPEWKNGATLAATATNMLGIGLGPVFAGVLAQYVSWPLHLPYALHLVACLLVAAGVCYAPETVRPPQRLRLHVQRLALPAEVRRVFIPAGIAGFAGTAVLGLFTAVLPAVAQQLLGIHNLALIGAIIFVLFLSSALGQASMTLIATRQRLIVGCAVLAVGALLLCTAVALSSLALTLGGAVIAGLGQGVALRSGLGEVVSAAPARQRGEVTSTFFVVIYVAISLPVVGLGITIHLIGLQSAGIAFALLVAALALIAMALLIRLRRLRAAGAH</sequence>
<evidence type="ECO:0000256" key="3">
    <source>
        <dbReference type="ARBA" id="ARBA00022475"/>
    </source>
</evidence>
<feature type="transmembrane region" description="Helical" evidence="7">
    <location>
        <begin position="141"/>
        <end position="166"/>
    </location>
</feature>
<evidence type="ECO:0000313" key="9">
    <source>
        <dbReference type="EMBL" id="MFC0267656.1"/>
    </source>
</evidence>
<comment type="subcellular location">
    <subcellularLocation>
        <location evidence="1">Cell membrane</location>
        <topology evidence="1">Multi-pass membrane protein</topology>
    </subcellularLocation>
</comment>
<feature type="domain" description="Major facilitator superfamily (MFS) profile" evidence="8">
    <location>
        <begin position="15"/>
        <end position="399"/>
    </location>
</feature>
<dbReference type="InterPro" id="IPR050171">
    <property type="entry name" value="MFS_Transporters"/>
</dbReference>
<evidence type="ECO:0000256" key="6">
    <source>
        <dbReference type="ARBA" id="ARBA00023136"/>
    </source>
</evidence>
<feature type="transmembrane region" description="Helical" evidence="7">
    <location>
        <begin position="50"/>
        <end position="70"/>
    </location>
</feature>
<feature type="transmembrane region" description="Helical" evidence="7">
    <location>
        <begin position="12"/>
        <end position="30"/>
    </location>
</feature>
<dbReference type="Gene3D" id="1.20.1250.20">
    <property type="entry name" value="MFS general substrate transporter like domains"/>
    <property type="match status" value="1"/>
</dbReference>
<keyword evidence="5 7" id="KW-1133">Transmembrane helix</keyword>
<keyword evidence="6 7" id="KW-0472">Membrane</keyword>